<feature type="transmembrane region" description="Helical" evidence="8">
    <location>
        <begin position="61"/>
        <end position="80"/>
    </location>
</feature>
<dbReference type="InterPro" id="IPR002781">
    <property type="entry name" value="TM_pro_TauE-like"/>
</dbReference>
<evidence type="ECO:0000313" key="10">
    <source>
        <dbReference type="Proteomes" id="UP000004318"/>
    </source>
</evidence>
<dbReference type="AlphaFoldDB" id="A3TSQ0"/>
<comment type="caution">
    <text evidence="9">The sequence shown here is derived from an EMBL/GenBank/DDBJ whole genome shotgun (WGS) entry which is preliminary data.</text>
</comment>
<accession>A3TSQ0</accession>
<evidence type="ECO:0000256" key="6">
    <source>
        <dbReference type="ARBA" id="ARBA00022989"/>
    </source>
</evidence>
<sequence length="308" mass="32090">MLRLGSDPGAFPRSAMTFSAEFRNSRLKLPGGKKSFCILDQFSDQINRWISRGLQHEGIKVLSIIVLVIAGLLAGIVNAIAGGGTLLSFPALIWLGVPPIIANATATLTALPGYIGSAWAYRYDIHAEGSLRLRSIITVAAFGGLAGAGLLLVTPGEAFVGTVPWLLLTATLLFAAGPRLVAVVRARGLMIGPALSALAIFLVAGYGGYFNAGLGIMLLAVFSLVGYQNLHGMNGLKNLLSAVLSLVSVTIYATAGLIAWESAAVLAISTTVGGYIGARQARRIRDTESLRALIVGIGAVLTVVFFAI</sequence>
<keyword evidence="10" id="KW-1185">Reference proteome</keyword>
<feature type="transmembrane region" description="Helical" evidence="8">
    <location>
        <begin position="210"/>
        <end position="227"/>
    </location>
</feature>
<evidence type="ECO:0000256" key="5">
    <source>
        <dbReference type="ARBA" id="ARBA00022692"/>
    </source>
</evidence>
<dbReference type="EMBL" id="AAMO01000001">
    <property type="protein sequence ID" value="EAQ04677.1"/>
    <property type="molecule type" value="Genomic_DNA"/>
</dbReference>
<dbReference type="HOGENOM" id="CLU_045498_7_0_5"/>
<dbReference type="PANTHER" id="PTHR30269:SF0">
    <property type="entry name" value="MEMBRANE TRANSPORTER PROTEIN YFCA-RELATED"/>
    <property type="match status" value="1"/>
</dbReference>
<evidence type="ECO:0000256" key="8">
    <source>
        <dbReference type="RuleBase" id="RU363041"/>
    </source>
</evidence>
<keyword evidence="3" id="KW-0813">Transport</keyword>
<dbReference type="eggNOG" id="COG0730">
    <property type="taxonomic scope" value="Bacteria"/>
</dbReference>
<reference evidence="9 10" key="1">
    <citation type="journal article" date="2010" name="J. Bacteriol.">
        <title>Genome sequences of Oceanicola granulosus HTCC2516(T) and Oceanicola batsensis HTCC2597(TDelta).</title>
        <authorList>
            <person name="Thrash J.C."/>
            <person name="Cho J.C."/>
            <person name="Vergin K.L."/>
            <person name="Giovannoni S.J."/>
        </authorList>
    </citation>
    <scope>NUCLEOTIDE SEQUENCE [LARGE SCALE GENOMIC DNA]</scope>
    <source>
        <strain evidence="10">ATCC BAA-863 / DSM 15984 / KCTC 12145 / HTCC2597</strain>
    </source>
</reference>
<dbReference type="Proteomes" id="UP000004318">
    <property type="component" value="Unassembled WGS sequence"/>
</dbReference>
<evidence type="ECO:0000256" key="3">
    <source>
        <dbReference type="ARBA" id="ARBA00022448"/>
    </source>
</evidence>
<evidence type="ECO:0000256" key="7">
    <source>
        <dbReference type="ARBA" id="ARBA00023136"/>
    </source>
</evidence>
<dbReference type="PANTHER" id="PTHR30269">
    <property type="entry name" value="TRANSMEMBRANE PROTEIN YFCA"/>
    <property type="match status" value="1"/>
</dbReference>
<comment type="similarity">
    <text evidence="2 8">Belongs to the 4-toluene sulfonate uptake permease (TSUP) (TC 2.A.102) family.</text>
</comment>
<keyword evidence="4 8" id="KW-1003">Cell membrane</keyword>
<proteinExistence type="inferred from homology"/>
<feature type="transmembrane region" description="Helical" evidence="8">
    <location>
        <begin position="290"/>
        <end position="307"/>
    </location>
</feature>
<gene>
    <name evidence="9" type="ORF">OB2597_05325</name>
</gene>
<dbReference type="InterPro" id="IPR052017">
    <property type="entry name" value="TSUP"/>
</dbReference>
<protein>
    <recommendedName>
        <fullName evidence="8">Probable membrane transporter protein</fullName>
    </recommendedName>
</protein>
<evidence type="ECO:0000313" key="9">
    <source>
        <dbReference type="EMBL" id="EAQ04677.1"/>
    </source>
</evidence>
<dbReference type="Pfam" id="PF01925">
    <property type="entry name" value="TauE"/>
    <property type="match status" value="1"/>
</dbReference>
<keyword evidence="6 8" id="KW-1133">Transmembrane helix</keyword>
<evidence type="ECO:0000256" key="2">
    <source>
        <dbReference type="ARBA" id="ARBA00009142"/>
    </source>
</evidence>
<keyword evidence="5 8" id="KW-0812">Transmembrane</keyword>
<feature type="transmembrane region" description="Helical" evidence="8">
    <location>
        <begin position="239"/>
        <end position="257"/>
    </location>
</feature>
<dbReference type="GO" id="GO:0005886">
    <property type="term" value="C:plasma membrane"/>
    <property type="evidence" value="ECO:0007669"/>
    <property type="project" value="UniProtKB-SubCell"/>
</dbReference>
<organism evidence="9 10">
    <name type="scientific">Pseudooceanicola batsensis (strain ATCC BAA-863 / DSM 15984 / KCTC 12145 / HTCC2597)</name>
    <name type="common">Oceanicola batsensis</name>
    <dbReference type="NCBI Taxonomy" id="252305"/>
    <lineage>
        <taxon>Bacteria</taxon>
        <taxon>Pseudomonadati</taxon>
        <taxon>Pseudomonadota</taxon>
        <taxon>Alphaproteobacteria</taxon>
        <taxon>Rhodobacterales</taxon>
        <taxon>Paracoccaceae</taxon>
        <taxon>Pseudooceanicola</taxon>
    </lineage>
</organism>
<feature type="transmembrane region" description="Helical" evidence="8">
    <location>
        <begin position="158"/>
        <end position="176"/>
    </location>
</feature>
<name>A3TSQ0_PSEBH</name>
<evidence type="ECO:0000256" key="4">
    <source>
        <dbReference type="ARBA" id="ARBA00022475"/>
    </source>
</evidence>
<comment type="subcellular location">
    <subcellularLocation>
        <location evidence="1 8">Cell membrane</location>
        <topology evidence="1 8">Multi-pass membrane protein</topology>
    </subcellularLocation>
</comment>
<feature type="transmembrane region" description="Helical" evidence="8">
    <location>
        <begin position="133"/>
        <end position="152"/>
    </location>
</feature>
<keyword evidence="7 8" id="KW-0472">Membrane</keyword>
<feature type="transmembrane region" description="Helical" evidence="8">
    <location>
        <begin position="100"/>
        <end position="121"/>
    </location>
</feature>
<evidence type="ECO:0000256" key="1">
    <source>
        <dbReference type="ARBA" id="ARBA00004651"/>
    </source>
</evidence>